<evidence type="ECO:0000313" key="1">
    <source>
        <dbReference type="EMBL" id="SFI37930.1"/>
    </source>
</evidence>
<name>A0A1I3HQX2_9RHOB</name>
<sequence length="515" mass="54307">MRRFLFVTTAIGLAALPARAEERSLWDLLSPDRILEGVLQNAVMALRTQVDMTYETIDVSVRTGDFSIDGIRIDIPEDVAGVQGCTMTIRSLDLLDLDPFAVDTFGGTIALRDLDLPGSCLGRDALPIIGFLPDGRLQVSDVTLDFVYDIPTSGLTVQSRGTMPDMIAFDLGVDFDYIWGRQSGLSQALSARLSGASVTIENLGAWEVAAPLLPPPFTDPDQAAAAIQQSIGQILTDQAPNGVLPKASKTFVADLAEGWAAFVTDPKRLVIESGFPADQPRVVDGQVVAAIEESPVALIELLEPRVGFDRASERAVLPVELVARARDNADDLSPEERRMVGLALLVGDRAPRNTALATTLLTPIAETGDGEVALALAEALRDRDPEAAYAQALAAGSSGVAGVRSLLNSLEADLPFATVLRLQGAAAEPGASDLRASASEMRARAEAHLRGVGASRSLRSALIYATIASAKGDRAAGDLLAAIDRAVPADGADIWVPVAADAAEIAMDAWLEQGQ</sequence>
<proteinExistence type="predicted"/>
<dbReference type="Proteomes" id="UP000199110">
    <property type="component" value="Unassembled WGS sequence"/>
</dbReference>
<dbReference type="EMBL" id="FORA01000001">
    <property type="protein sequence ID" value="SFI37930.1"/>
    <property type="molecule type" value="Genomic_DNA"/>
</dbReference>
<dbReference type="AlphaFoldDB" id="A0A1I3HQX2"/>
<gene>
    <name evidence="1" type="ORF">SAMN04488095_0680</name>
</gene>
<dbReference type="RefSeq" id="WP_092777116.1">
    <property type="nucleotide sequence ID" value="NZ_FORA01000001.1"/>
</dbReference>
<organism evidence="1 2">
    <name type="scientific">Jannaschia pohangensis</name>
    <dbReference type="NCBI Taxonomy" id="390807"/>
    <lineage>
        <taxon>Bacteria</taxon>
        <taxon>Pseudomonadati</taxon>
        <taxon>Pseudomonadota</taxon>
        <taxon>Alphaproteobacteria</taxon>
        <taxon>Rhodobacterales</taxon>
        <taxon>Roseobacteraceae</taxon>
        <taxon>Jannaschia</taxon>
    </lineage>
</organism>
<dbReference type="OrthoDB" id="7802477at2"/>
<protein>
    <submittedName>
        <fullName evidence="1">Uncharacterized protein</fullName>
    </submittedName>
</protein>
<evidence type="ECO:0000313" key="2">
    <source>
        <dbReference type="Proteomes" id="UP000199110"/>
    </source>
</evidence>
<keyword evidence="2" id="KW-1185">Reference proteome</keyword>
<dbReference type="STRING" id="390807.SAMN04488095_0680"/>
<accession>A0A1I3HQX2</accession>
<reference evidence="1 2" key="1">
    <citation type="submission" date="2016-10" db="EMBL/GenBank/DDBJ databases">
        <authorList>
            <person name="de Groot N.N."/>
        </authorList>
    </citation>
    <scope>NUCLEOTIDE SEQUENCE [LARGE SCALE GENOMIC DNA]</scope>
    <source>
        <strain evidence="1 2">DSM 19073</strain>
    </source>
</reference>